<organism evidence="2 3">
    <name type="scientific">Herbaspirillum lusitanum</name>
    <dbReference type="NCBI Taxonomy" id="213312"/>
    <lineage>
        <taxon>Bacteria</taxon>
        <taxon>Pseudomonadati</taxon>
        <taxon>Pseudomonadota</taxon>
        <taxon>Betaproteobacteria</taxon>
        <taxon>Burkholderiales</taxon>
        <taxon>Oxalobacteraceae</taxon>
        <taxon>Herbaspirillum</taxon>
    </lineage>
</organism>
<protein>
    <submittedName>
        <fullName evidence="2">Uncharacterized protein</fullName>
    </submittedName>
</protein>
<feature type="region of interest" description="Disordered" evidence="1">
    <location>
        <begin position="1"/>
        <end position="23"/>
    </location>
</feature>
<reference evidence="2 3" key="1">
    <citation type="journal article" date="2024" name="Chem. Sci.">
        <title>Discovery of megapolipeptins by genome mining of a Burkholderiales bacteria collection.</title>
        <authorList>
            <person name="Paulo B.S."/>
            <person name="Recchia M.J.J."/>
            <person name="Lee S."/>
            <person name="Fergusson C.H."/>
            <person name="Romanowski S.B."/>
            <person name="Hernandez A."/>
            <person name="Krull N."/>
            <person name="Liu D.Y."/>
            <person name="Cavanagh H."/>
            <person name="Bos A."/>
            <person name="Gray C.A."/>
            <person name="Murphy B.T."/>
            <person name="Linington R.G."/>
            <person name="Eustaquio A.S."/>
        </authorList>
    </citation>
    <scope>NUCLEOTIDE SEQUENCE [LARGE SCALE GENOMIC DNA]</scope>
    <source>
        <strain evidence="2 3">RL21-008-BIB-A</strain>
    </source>
</reference>
<evidence type="ECO:0000313" key="3">
    <source>
        <dbReference type="Proteomes" id="UP001629246"/>
    </source>
</evidence>
<dbReference type="EMBL" id="JAQQFM010000005">
    <property type="protein sequence ID" value="MFL9925243.1"/>
    <property type="molecule type" value="Genomic_DNA"/>
</dbReference>
<accession>A0ABW9ABU2</accession>
<evidence type="ECO:0000256" key="1">
    <source>
        <dbReference type="SAM" id="MobiDB-lite"/>
    </source>
</evidence>
<keyword evidence="3" id="KW-1185">Reference proteome</keyword>
<proteinExistence type="predicted"/>
<evidence type="ECO:0000313" key="2">
    <source>
        <dbReference type="EMBL" id="MFL9925243.1"/>
    </source>
</evidence>
<sequence length="71" mass="7764">MSRIAMQRISMESGLQKAENRAGNRADIHIKKFRQRLRISCGRTPSTPAAETLHAQIDPASGDKKCNSGVA</sequence>
<dbReference type="Proteomes" id="UP001629246">
    <property type="component" value="Unassembled WGS sequence"/>
</dbReference>
<feature type="compositionally biased region" description="Basic and acidic residues" evidence="1">
    <location>
        <begin position="61"/>
        <end position="71"/>
    </location>
</feature>
<name>A0ABW9ABU2_9BURK</name>
<gene>
    <name evidence="2" type="ORF">PQR62_13280</name>
</gene>
<comment type="caution">
    <text evidence="2">The sequence shown here is derived from an EMBL/GenBank/DDBJ whole genome shotgun (WGS) entry which is preliminary data.</text>
</comment>
<dbReference type="RefSeq" id="WP_408158420.1">
    <property type="nucleotide sequence ID" value="NZ_JAQQFM010000005.1"/>
</dbReference>
<feature type="region of interest" description="Disordered" evidence="1">
    <location>
        <begin position="42"/>
        <end position="71"/>
    </location>
</feature>